<organism evidence="7 8">
    <name type="scientific">Lentzea sokolovensis</name>
    <dbReference type="NCBI Taxonomy" id="3095429"/>
    <lineage>
        <taxon>Bacteria</taxon>
        <taxon>Bacillati</taxon>
        <taxon>Actinomycetota</taxon>
        <taxon>Actinomycetes</taxon>
        <taxon>Pseudonocardiales</taxon>
        <taxon>Pseudonocardiaceae</taxon>
        <taxon>Lentzea</taxon>
    </lineage>
</organism>
<dbReference type="PANTHER" id="PTHR30011:SF16">
    <property type="entry name" value="C2H2 FINGER DOMAIN TRANSCRIPTION FACTOR (EUROFUNG)-RELATED"/>
    <property type="match status" value="1"/>
</dbReference>
<evidence type="ECO:0000259" key="6">
    <source>
        <dbReference type="Pfam" id="PF00296"/>
    </source>
</evidence>
<dbReference type="SUPFAM" id="SSF51679">
    <property type="entry name" value="Bacterial luciferase-like"/>
    <property type="match status" value="1"/>
</dbReference>
<dbReference type="InterPro" id="IPR011251">
    <property type="entry name" value="Luciferase-like_dom"/>
</dbReference>
<gene>
    <name evidence="7" type="ORF">SK854_36755</name>
</gene>
<feature type="domain" description="Luciferase-like" evidence="6">
    <location>
        <begin position="19"/>
        <end position="372"/>
    </location>
</feature>
<sequence>MTKQIHLAAHFPGVNNTTVWSDPQAGSHIEFESFVHLAQTAERAKFDFFFLAEGLRLREQGGEIYDLDVVGRPDTFTVLAALAAVTERLGLAGTINSTFNEPYEVARQFASLDHLSDGRAAWNVVTSWDAFTGENFRRGGFLAQEDRYTRAESFLRTAWKLFDTGVGRFEHTDEHFDISGTFGVPRSPQGRPVILQAGDSEEGREFAAATADAIFSRHGTLEAGQKFYSDVKGRLAKYGRTHDQLVVLPAATFILGDTDADAQEKAAVVRRQQVSGATAIRFLEQVWNRDLSRYDPDGPLPDVEPLTGENTIAKGRASVRMFKDPAATVQEWRDKAAAKNLSIRDLVIDVSARQTFIGSADSVATQINDLVQQDAADGFILVPHVTPGGLDEFADTVVPLLQERGVFRTDYTGPTLRDHLGIR</sequence>
<dbReference type="InterPro" id="IPR036661">
    <property type="entry name" value="Luciferase-like_sf"/>
</dbReference>
<dbReference type="CDD" id="cd01095">
    <property type="entry name" value="Nitrilotriacetate_monoxgenase"/>
    <property type="match status" value="1"/>
</dbReference>
<dbReference type="InterPro" id="IPR016215">
    <property type="entry name" value="NTA_MOA"/>
</dbReference>
<dbReference type="Pfam" id="PF00296">
    <property type="entry name" value="Bac_luciferase"/>
    <property type="match status" value="1"/>
</dbReference>
<keyword evidence="1" id="KW-0285">Flavoprotein</keyword>
<keyword evidence="8" id="KW-1185">Reference proteome</keyword>
<comment type="similarity">
    <text evidence="5">Belongs to the NtaA/SnaA/DszA monooxygenase family.</text>
</comment>
<accession>A0ABU4VA15</accession>
<evidence type="ECO:0000256" key="4">
    <source>
        <dbReference type="ARBA" id="ARBA00023033"/>
    </source>
</evidence>
<evidence type="ECO:0000256" key="2">
    <source>
        <dbReference type="ARBA" id="ARBA00022643"/>
    </source>
</evidence>
<dbReference type="Gene3D" id="3.20.20.30">
    <property type="entry name" value="Luciferase-like domain"/>
    <property type="match status" value="1"/>
</dbReference>
<evidence type="ECO:0000256" key="5">
    <source>
        <dbReference type="ARBA" id="ARBA00033748"/>
    </source>
</evidence>
<protein>
    <submittedName>
        <fullName evidence="7">LLM class flavin-dependent oxidoreductase</fullName>
    </submittedName>
</protein>
<keyword evidence="4" id="KW-0503">Monooxygenase</keyword>
<keyword evidence="2" id="KW-0288">FMN</keyword>
<evidence type="ECO:0000256" key="1">
    <source>
        <dbReference type="ARBA" id="ARBA00022630"/>
    </source>
</evidence>
<proteinExistence type="inferred from homology"/>
<dbReference type="PANTHER" id="PTHR30011">
    <property type="entry name" value="ALKANESULFONATE MONOOXYGENASE-RELATED"/>
    <property type="match status" value="1"/>
</dbReference>
<name>A0ABU4VA15_9PSEU</name>
<comment type="caution">
    <text evidence="7">The sequence shown here is derived from an EMBL/GenBank/DDBJ whole genome shotgun (WGS) entry which is preliminary data.</text>
</comment>
<dbReference type="EMBL" id="JAXAVU010000014">
    <property type="protein sequence ID" value="MDX8147710.1"/>
    <property type="molecule type" value="Genomic_DNA"/>
</dbReference>
<reference evidence="7 8" key="1">
    <citation type="submission" date="2023-11" db="EMBL/GenBank/DDBJ databases">
        <title>Lentzea sokolovensis, sp. nov., Lentzea kristufkii, sp. nov., and Lentzea miocenensis, sp. nov., rare actinobacteria from Sokolov Coal Basin, Miocene lacustrine sediment, Czech Republic.</title>
        <authorList>
            <person name="Lara A."/>
            <person name="Kotroba L."/>
            <person name="Nouioui I."/>
            <person name="Neumann-Schaal M."/>
            <person name="Mast Y."/>
            <person name="Chronakova A."/>
        </authorList>
    </citation>
    <scope>NUCLEOTIDE SEQUENCE [LARGE SCALE GENOMIC DNA]</scope>
    <source>
        <strain evidence="7 8">BCCO 10_0061</strain>
    </source>
</reference>
<evidence type="ECO:0000256" key="3">
    <source>
        <dbReference type="ARBA" id="ARBA00023002"/>
    </source>
</evidence>
<evidence type="ECO:0000313" key="8">
    <source>
        <dbReference type="Proteomes" id="UP001285352"/>
    </source>
</evidence>
<dbReference type="Proteomes" id="UP001285352">
    <property type="component" value="Unassembled WGS sequence"/>
</dbReference>
<keyword evidence="3" id="KW-0560">Oxidoreductase</keyword>
<dbReference type="RefSeq" id="WP_319979753.1">
    <property type="nucleotide sequence ID" value="NZ_JAXAVU010000014.1"/>
</dbReference>
<evidence type="ECO:0000313" key="7">
    <source>
        <dbReference type="EMBL" id="MDX8147710.1"/>
    </source>
</evidence>
<dbReference type="InterPro" id="IPR051260">
    <property type="entry name" value="Diverse_substr_monoxygenases"/>
</dbReference>
<reference evidence="7 8" key="2">
    <citation type="submission" date="2023-11" db="EMBL/GenBank/DDBJ databases">
        <authorList>
            <person name="Lara A.C."/>
            <person name="Chronakova A."/>
        </authorList>
    </citation>
    <scope>NUCLEOTIDE SEQUENCE [LARGE SCALE GENOMIC DNA]</scope>
    <source>
        <strain evidence="7 8">BCCO 10_0061</strain>
    </source>
</reference>
<dbReference type="PIRSF" id="PIRSF000337">
    <property type="entry name" value="NTA_MOA"/>
    <property type="match status" value="1"/>
</dbReference>